<dbReference type="EMBL" id="LFYR01001978">
    <property type="protein sequence ID" value="KMZ58112.1"/>
    <property type="molecule type" value="Genomic_DNA"/>
</dbReference>
<keyword evidence="1" id="KW-0507">mRNA processing</keyword>
<dbReference type="OMA" id="FVGEFWS"/>
<evidence type="ECO:0000256" key="1">
    <source>
        <dbReference type="ARBA" id="ARBA00022664"/>
    </source>
</evidence>
<dbReference type="PROSITE" id="PS51391">
    <property type="entry name" value="CID"/>
    <property type="match status" value="1"/>
</dbReference>
<dbReference type="CDD" id="cd16981">
    <property type="entry name" value="CID_RPRD_like"/>
    <property type="match status" value="1"/>
</dbReference>
<evidence type="ECO:0000313" key="3">
    <source>
        <dbReference type="EMBL" id="KMZ58112.1"/>
    </source>
</evidence>
<organism evidence="3 4">
    <name type="scientific">Zostera marina</name>
    <name type="common">Eelgrass</name>
    <dbReference type="NCBI Taxonomy" id="29655"/>
    <lineage>
        <taxon>Eukaryota</taxon>
        <taxon>Viridiplantae</taxon>
        <taxon>Streptophyta</taxon>
        <taxon>Embryophyta</taxon>
        <taxon>Tracheophyta</taxon>
        <taxon>Spermatophyta</taxon>
        <taxon>Magnoliopsida</taxon>
        <taxon>Liliopsida</taxon>
        <taxon>Zosteraceae</taxon>
        <taxon>Zostera</taxon>
    </lineage>
</organism>
<reference evidence="4" key="1">
    <citation type="journal article" date="2016" name="Nature">
        <title>The genome of the seagrass Zostera marina reveals angiosperm adaptation to the sea.</title>
        <authorList>
            <person name="Olsen J.L."/>
            <person name="Rouze P."/>
            <person name="Verhelst B."/>
            <person name="Lin Y.-C."/>
            <person name="Bayer T."/>
            <person name="Collen J."/>
            <person name="Dattolo E."/>
            <person name="De Paoli E."/>
            <person name="Dittami S."/>
            <person name="Maumus F."/>
            <person name="Michel G."/>
            <person name="Kersting A."/>
            <person name="Lauritano C."/>
            <person name="Lohaus R."/>
            <person name="Toepel M."/>
            <person name="Tonon T."/>
            <person name="Vanneste K."/>
            <person name="Amirebrahimi M."/>
            <person name="Brakel J."/>
            <person name="Bostroem C."/>
            <person name="Chovatia M."/>
            <person name="Grimwood J."/>
            <person name="Jenkins J.W."/>
            <person name="Jueterbock A."/>
            <person name="Mraz A."/>
            <person name="Stam W.T."/>
            <person name="Tice H."/>
            <person name="Bornberg-Bauer E."/>
            <person name="Green P.J."/>
            <person name="Pearson G.A."/>
            <person name="Procaccini G."/>
            <person name="Duarte C.M."/>
            <person name="Schmutz J."/>
            <person name="Reusch T.B.H."/>
            <person name="Van de Peer Y."/>
        </authorList>
    </citation>
    <scope>NUCLEOTIDE SEQUENCE [LARGE SCALE GENOMIC DNA]</scope>
    <source>
        <strain evidence="4">cv. Finnish</strain>
    </source>
</reference>
<dbReference type="OrthoDB" id="10069473at2759"/>
<dbReference type="STRING" id="29655.A0A0K9NPY1"/>
<dbReference type="AlphaFoldDB" id="A0A0K9NPY1"/>
<dbReference type="SMART" id="SM00582">
    <property type="entry name" value="RPR"/>
    <property type="match status" value="1"/>
</dbReference>
<dbReference type="GO" id="GO:0000993">
    <property type="term" value="F:RNA polymerase II complex binding"/>
    <property type="evidence" value="ECO:0000318"/>
    <property type="project" value="GO_Central"/>
</dbReference>
<dbReference type="Gene3D" id="1.25.40.90">
    <property type="match status" value="1"/>
</dbReference>
<dbReference type="GO" id="GO:0005634">
    <property type="term" value="C:nucleus"/>
    <property type="evidence" value="ECO:0007669"/>
    <property type="project" value="UniProtKB-ARBA"/>
</dbReference>
<sequence>MTGMFNGKILVDKLEKLNGSQQSIETLSHWCIFHRAKAKQVVETWDQQFHLSSHDQRLPYLYLANDIMQNSRRKGLEFVNEFRRFLPDAINNVIENSDEHGRKTARRLVDIWEERKVFNPNGQDLKDEFLGRKQKNNSSISRSKHMELSGHGLEELKSYFEHVYALSSNEEVVLSTCQNAINCVQNLEEAINELGSGGNDKSEITQELQAQNDILKDCIEQLKVNESSRAILVSHLKEKLQDQEFKWHQVRDKLQAAQASSEMARNIYEQLNTEQKQKETTLFPGMQQITSESQHMSGEKENSTSMIYNHHGLHSIRTVDDKLKSTAAAMAAKLAASTSSAEMLSSLLSTLASEGVIGHQNRENHSVDNLKRIKLDNGMPSFMSNHSQFSQPELLMKMMPPPHKQSVSHSSSSMLPLERPMSLPPLHLNQLTQAAGSTLSASYSYSSTTTLPPIYHTSETPSFPVSSSSYQNIQMTKEGGSSYSVPPISYQNIQVNEEGGPFLGQAQPSSSISH</sequence>
<dbReference type="GO" id="GO:0031124">
    <property type="term" value="P:mRNA 3'-end processing"/>
    <property type="evidence" value="ECO:0000318"/>
    <property type="project" value="GO_Central"/>
</dbReference>
<protein>
    <submittedName>
        <fullName evidence="3">Regulation of nuclear pre-mRNA domain-containing protein 1B</fullName>
    </submittedName>
</protein>
<evidence type="ECO:0000259" key="2">
    <source>
        <dbReference type="PROSITE" id="PS51391"/>
    </source>
</evidence>
<dbReference type="PANTHER" id="PTHR12460:SF23">
    <property type="entry name" value="ACTIN CYTOSKELETON-REGULATORY COMPLEX PROTEIN PAN1"/>
    <property type="match status" value="1"/>
</dbReference>
<dbReference type="SUPFAM" id="SSF48464">
    <property type="entry name" value="ENTH/VHS domain"/>
    <property type="match status" value="1"/>
</dbReference>
<proteinExistence type="predicted"/>
<dbReference type="PANTHER" id="PTHR12460">
    <property type="entry name" value="CYCLIN-DEPENDENT KINASE INHIBITOR-RELATED PROTEIN"/>
    <property type="match status" value="1"/>
</dbReference>
<accession>A0A0K9NPY1</accession>
<keyword evidence="4" id="KW-1185">Reference proteome</keyword>
<dbReference type="InterPro" id="IPR008942">
    <property type="entry name" value="ENTH_VHS"/>
</dbReference>
<comment type="caution">
    <text evidence="3">The sequence shown here is derived from an EMBL/GenBank/DDBJ whole genome shotgun (WGS) entry which is preliminary data.</text>
</comment>
<feature type="domain" description="CID" evidence="2">
    <location>
        <begin position="2"/>
        <end position="134"/>
    </location>
</feature>
<dbReference type="FunFam" id="1.25.40.90:FF:000018">
    <property type="entry name" value="ENTH/VHS family protein isoform 1"/>
    <property type="match status" value="1"/>
</dbReference>
<name>A0A0K9NPY1_ZOSMR</name>
<gene>
    <name evidence="3" type="ORF">ZOSMA_7G01430</name>
</gene>
<dbReference type="Pfam" id="PF04818">
    <property type="entry name" value="CID"/>
    <property type="match status" value="1"/>
</dbReference>
<evidence type="ECO:0000313" key="4">
    <source>
        <dbReference type="Proteomes" id="UP000036987"/>
    </source>
</evidence>
<dbReference type="Proteomes" id="UP000036987">
    <property type="component" value="Unassembled WGS sequence"/>
</dbReference>
<dbReference type="InterPro" id="IPR006569">
    <property type="entry name" value="CID_dom"/>
</dbReference>